<keyword evidence="2" id="KW-1185">Reference proteome</keyword>
<dbReference type="Proteomes" id="UP000186026">
    <property type="component" value="Unassembled WGS sequence"/>
</dbReference>
<organism evidence="1 2">
    <name type="scientific">Belliella pelovolcani</name>
    <dbReference type="NCBI Taxonomy" id="529505"/>
    <lineage>
        <taxon>Bacteria</taxon>
        <taxon>Pseudomonadati</taxon>
        <taxon>Bacteroidota</taxon>
        <taxon>Cytophagia</taxon>
        <taxon>Cytophagales</taxon>
        <taxon>Cyclobacteriaceae</taxon>
        <taxon>Belliella</taxon>
    </lineage>
</organism>
<accession>A0A1N7NE80</accession>
<dbReference type="STRING" id="529505.SAMN05421761_109122"/>
<name>A0A1N7NE80_9BACT</name>
<protein>
    <submittedName>
        <fullName evidence="1">Uncharacterized protein</fullName>
    </submittedName>
</protein>
<dbReference type="OrthoDB" id="47198at2"/>
<dbReference type="EMBL" id="FTOP01000009">
    <property type="protein sequence ID" value="SIS96602.1"/>
    <property type="molecule type" value="Genomic_DNA"/>
</dbReference>
<gene>
    <name evidence="1" type="ORF">SAMN05421761_109122</name>
</gene>
<reference evidence="2" key="1">
    <citation type="submission" date="2017-01" db="EMBL/GenBank/DDBJ databases">
        <authorList>
            <person name="Varghese N."/>
            <person name="Submissions S."/>
        </authorList>
    </citation>
    <scope>NUCLEOTIDE SEQUENCE [LARGE SCALE GENOMIC DNA]</scope>
    <source>
        <strain evidence="2">DSM 46698</strain>
    </source>
</reference>
<evidence type="ECO:0000313" key="2">
    <source>
        <dbReference type="Proteomes" id="UP000186026"/>
    </source>
</evidence>
<proteinExistence type="predicted"/>
<dbReference type="RefSeq" id="WP_076501665.1">
    <property type="nucleotide sequence ID" value="NZ_FTOP01000009.1"/>
</dbReference>
<evidence type="ECO:0000313" key="1">
    <source>
        <dbReference type="EMBL" id="SIS96602.1"/>
    </source>
</evidence>
<sequence length="76" mass="8725">MKFFYLSTRSNDDGFFEIHERGCEHIPDPVNRDYLGPFNNGDEALRKALTMNPQSIKCKSCCQVRKSTLAAIKKEL</sequence>
<dbReference type="AlphaFoldDB" id="A0A1N7NE80"/>